<evidence type="ECO:0000313" key="1">
    <source>
        <dbReference type="EMBL" id="WDE02245.1"/>
    </source>
</evidence>
<dbReference type="Gene3D" id="1.25.40.10">
    <property type="entry name" value="Tetratricopeptide repeat domain"/>
    <property type="match status" value="1"/>
</dbReference>
<dbReference type="AlphaFoldDB" id="A0AAE9YW26"/>
<gene>
    <name evidence="1" type="ORF">SG35_031305</name>
</gene>
<dbReference type="RefSeq" id="WP_044831093.1">
    <property type="nucleotide sequence ID" value="NZ_CP059736.1"/>
</dbReference>
<protein>
    <submittedName>
        <fullName evidence="1">Uncharacterized protein</fullName>
    </submittedName>
</protein>
<reference evidence="1 2" key="2">
    <citation type="journal article" date="2022" name="Mar. Drugs">
        <title>Bioassay-Guided Fractionation Leads to the Detection of Cholic Acid Generated by the Rare Thalassomonas sp.</title>
        <authorList>
            <person name="Pheiffer F."/>
            <person name="Schneider Y.K."/>
            <person name="Hansen E.H."/>
            <person name="Andersen J.H."/>
            <person name="Isaksson J."/>
            <person name="Busche T."/>
            <person name="R C."/>
            <person name="Kalinowski J."/>
            <person name="Zyl L.V."/>
            <person name="Trindade M."/>
        </authorList>
    </citation>
    <scope>NUCLEOTIDE SEQUENCE [LARGE SCALE GENOMIC DNA]</scope>
    <source>
        <strain evidence="1 2">A5K-106</strain>
    </source>
</reference>
<dbReference type="EMBL" id="CP059736">
    <property type="protein sequence ID" value="WDE02245.1"/>
    <property type="molecule type" value="Genomic_DNA"/>
</dbReference>
<sequence length="117" mass="12743">MSDLLKHTTELGLIAAGRGLETQARAISEGLKVLKPVAAAPYIIDTLLLLGKKQYQQALTILEKPTFSDEALEAFKVLILALQGNRQQAQNLLQQSKSAEFKPFLAQIESSLLSGTH</sequence>
<dbReference type="Proteomes" id="UP000032568">
    <property type="component" value="Chromosome pTact"/>
</dbReference>
<keyword evidence="2" id="KW-1185">Reference proteome</keyword>
<evidence type="ECO:0000313" key="2">
    <source>
        <dbReference type="Proteomes" id="UP000032568"/>
    </source>
</evidence>
<reference evidence="1 2" key="1">
    <citation type="journal article" date="2015" name="Genome Announc.">
        <title>Draft Genome Sequences of Marine Isolates of Thalassomonas viridans and Thalassomonas actiniarum.</title>
        <authorList>
            <person name="Olonade I."/>
            <person name="van Zyl L.J."/>
            <person name="Trindade M."/>
        </authorList>
    </citation>
    <scope>NUCLEOTIDE SEQUENCE [LARGE SCALE GENOMIC DNA]</scope>
    <source>
        <strain evidence="1 2">A5K-106</strain>
    </source>
</reference>
<proteinExistence type="predicted"/>
<dbReference type="KEGG" id="tact:SG35_031305"/>
<organism evidence="1 2">
    <name type="scientific">Thalassomonas actiniarum</name>
    <dbReference type="NCBI Taxonomy" id="485447"/>
    <lineage>
        <taxon>Bacteria</taxon>
        <taxon>Pseudomonadati</taxon>
        <taxon>Pseudomonadota</taxon>
        <taxon>Gammaproteobacteria</taxon>
        <taxon>Alteromonadales</taxon>
        <taxon>Colwelliaceae</taxon>
        <taxon>Thalassomonas</taxon>
    </lineage>
</organism>
<name>A0AAE9YW26_9GAMM</name>
<accession>A0AAE9YW26</accession>
<dbReference type="InterPro" id="IPR011990">
    <property type="entry name" value="TPR-like_helical_dom_sf"/>
</dbReference>